<dbReference type="EMBL" id="DF237080">
    <property type="protein sequence ID" value="GAQ82978.1"/>
    <property type="molecule type" value="Genomic_DNA"/>
</dbReference>
<sequence length="331" mass="35802">MATASPLKNTRLSVASPSRKVVASSGGSLGRTGLAGPSSKLRCAERTSLQHPSPTKTAYKGCALICSSTLLVGSFRQGKRTDFCGAPGVAVLSCKRTRFHQRHVESDACKKAFQRPVATASVSQEERLGRAKASDAETLIDGQEELENSQKAASANDFTDKKLCTECGVQKPLRNFGKLVSSADGRHLLCRACLAKRRAQEKGIELYHLAMPVAEAWEQARECLRCKQVQEVPNIEALALLQRPGSSADVTLALWQAAPRYSTLLHGPLQTHTELIRVDGRSPKSKRLVASDSERTEGLCGGVSWLAVRNSDVYRPTSWSVQLRCADQGGT</sequence>
<name>A0A1Y1I4E2_KLENI</name>
<protein>
    <recommendedName>
        <fullName evidence="3">Stc1 domain-containing protein</fullName>
    </recommendedName>
</protein>
<evidence type="ECO:0000313" key="2">
    <source>
        <dbReference type="Proteomes" id="UP000054558"/>
    </source>
</evidence>
<keyword evidence="2" id="KW-1185">Reference proteome</keyword>
<accession>A0A1Y1I4E2</accession>
<gene>
    <name evidence="1" type="ORF">KFL_001310090</name>
</gene>
<dbReference type="Proteomes" id="UP000054558">
    <property type="component" value="Unassembled WGS sequence"/>
</dbReference>
<evidence type="ECO:0008006" key="3">
    <source>
        <dbReference type="Google" id="ProtNLM"/>
    </source>
</evidence>
<dbReference type="AlphaFoldDB" id="A0A1Y1I4E2"/>
<reference evidence="1 2" key="1">
    <citation type="journal article" date="2014" name="Nat. Commun.">
        <title>Klebsormidium flaccidum genome reveals primary factors for plant terrestrial adaptation.</title>
        <authorList>
            <person name="Hori K."/>
            <person name="Maruyama F."/>
            <person name="Fujisawa T."/>
            <person name="Togashi T."/>
            <person name="Yamamoto N."/>
            <person name="Seo M."/>
            <person name="Sato S."/>
            <person name="Yamada T."/>
            <person name="Mori H."/>
            <person name="Tajima N."/>
            <person name="Moriyama T."/>
            <person name="Ikeuchi M."/>
            <person name="Watanabe M."/>
            <person name="Wada H."/>
            <person name="Kobayashi K."/>
            <person name="Saito M."/>
            <person name="Masuda T."/>
            <person name="Sasaki-Sekimoto Y."/>
            <person name="Mashiguchi K."/>
            <person name="Awai K."/>
            <person name="Shimojima M."/>
            <person name="Masuda S."/>
            <person name="Iwai M."/>
            <person name="Nobusawa T."/>
            <person name="Narise T."/>
            <person name="Kondo S."/>
            <person name="Saito H."/>
            <person name="Sato R."/>
            <person name="Murakawa M."/>
            <person name="Ihara Y."/>
            <person name="Oshima-Yamada Y."/>
            <person name="Ohtaka K."/>
            <person name="Satoh M."/>
            <person name="Sonobe K."/>
            <person name="Ishii M."/>
            <person name="Ohtani R."/>
            <person name="Kanamori-Sato M."/>
            <person name="Honoki R."/>
            <person name="Miyazaki D."/>
            <person name="Mochizuki H."/>
            <person name="Umetsu J."/>
            <person name="Higashi K."/>
            <person name="Shibata D."/>
            <person name="Kamiya Y."/>
            <person name="Sato N."/>
            <person name="Nakamura Y."/>
            <person name="Tabata S."/>
            <person name="Ida S."/>
            <person name="Kurokawa K."/>
            <person name="Ohta H."/>
        </authorList>
    </citation>
    <scope>NUCLEOTIDE SEQUENCE [LARGE SCALE GENOMIC DNA]</scope>
    <source>
        <strain evidence="1 2">NIES-2285</strain>
    </source>
</reference>
<organism evidence="1 2">
    <name type="scientific">Klebsormidium nitens</name>
    <name type="common">Green alga</name>
    <name type="synonym">Ulothrix nitens</name>
    <dbReference type="NCBI Taxonomy" id="105231"/>
    <lineage>
        <taxon>Eukaryota</taxon>
        <taxon>Viridiplantae</taxon>
        <taxon>Streptophyta</taxon>
        <taxon>Klebsormidiophyceae</taxon>
        <taxon>Klebsormidiales</taxon>
        <taxon>Klebsormidiaceae</taxon>
        <taxon>Klebsormidium</taxon>
    </lineage>
</organism>
<proteinExistence type="predicted"/>
<evidence type="ECO:0000313" key="1">
    <source>
        <dbReference type="EMBL" id="GAQ82978.1"/>
    </source>
</evidence>